<name>C9XZ38_CROTZ</name>
<dbReference type="HOGENOM" id="CLU_3173181_0_0_6"/>
<dbReference type="Proteomes" id="UP000002069">
    <property type="component" value="Chromosome"/>
</dbReference>
<evidence type="ECO:0000313" key="1">
    <source>
        <dbReference type="EMBL" id="CBA33289.1"/>
    </source>
</evidence>
<protein>
    <submittedName>
        <fullName evidence="1">Uncharacterized protein</fullName>
    </submittedName>
</protein>
<proteinExistence type="predicted"/>
<gene>
    <name evidence="1" type="ordered locus">Ctu_33380</name>
</gene>
<sequence length="47" mass="5392">MRGKKAEIKVILRKVANGINMGQRNQKKSPCVLNKMVMLLKFIVFNC</sequence>
<accession>C9XZ38</accession>
<organism evidence="1 2">
    <name type="scientific">Cronobacter turicensis (strain DSM 18703 / CCUG 55852 / LMG 23827 / z3032)</name>
    <dbReference type="NCBI Taxonomy" id="693216"/>
    <lineage>
        <taxon>Bacteria</taxon>
        <taxon>Pseudomonadati</taxon>
        <taxon>Pseudomonadota</taxon>
        <taxon>Gammaproteobacteria</taxon>
        <taxon>Enterobacterales</taxon>
        <taxon>Enterobacteriaceae</taxon>
        <taxon>Cronobacter</taxon>
    </lineage>
</organism>
<dbReference type="AlphaFoldDB" id="C9XZ38"/>
<reference evidence="1 2" key="1">
    <citation type="journal article" date="2010" name="J. Bacteriol.">
        <title>Complete Genome Sequence of Cronobacter turicensis LMG 23827, a foodborne pathogen causing deaths in neonates.</title>
        <authorList>
            <person name="Stephan R."/>
            <person name="Lehner A."/>
            <person name="Tischler P."/>
            <person name="Rattei T."/>
        </authorList>
    </citation>
    <scope>NUCLEOTIDE SEQUENCE [LARGE SCALE GENOMIC DNA]</scope>
    <source>
        <strain evidence="2">DSM 18703 / CCUG 55852 / LMG 23827 / z3032</strain>
    </source>
</reference>
<dbReference type="KEGG" id="ctu:CTU_33380"/>
<keyword evidence="2" id="KW-1185">Reference proteome</keyword>
<evidence type="ECO:0000313" key="2">
    <source>
        <dbReference type="Proteomes" id="UP000002069"/>
    </source>
</evidence>
<dbReference type="EMBL" id="FN543093">
    <property type="protein sequence ID" value="CBA33289.1"/>
    <property type="molecule type" value="Genomic_DNA"/>
</dbReference>
<reference evidence="2" key="2">
    <citation type="journal article" date="2011" name="J. Bacteriol.">
        <title>Complete genome sequence of Cronobacter turicensis LMG 23827, a food-borne pathogen causing deaths in neonates.</title>
        <authorList>
            <person name="Stephan R."/>
            <person name="Lehner A."/>
            <person name="Tischler P."/>
            <person name="Rattei T."/>
        </authorList>
    </citation>
    <scope>NUCLEOTIDE SEQUENCE [LARGE SCALE GENOMIC DNA]</scope>
    <source>
        <strain evidence="2">DSM 18703 / CCUG 55852 / LMG 23827 / z3032</strain>
    </source>
</reference>